<comment type="caution">
    <text evidence="2">The sequence shown here is derived from an EMBL/GenBank/DDBJ whole genome shotgun (WGS) entry which is preliminary data.</text>
</comment>
<dbReference type="Pfam" id="PF06347">
    <property type="entry name" value="SH3_4"/>
    <property type="match status" value="2"/>
</dbReference>
<dbReference type="Gene3D" id="2.30.30.40">
    <property type="entry name" value="SH3 Domains"/>
    <property type="match status" value="2"/>
</dbReference>
<feature type="chain" id="PRO_5030778981" description="SH3b domain-containing protein" evidence="1">
    <location>
        <begin position="25"/>
        <end position="149"/>
    </location>
</feature>
<evidence type="ECO:0000313" key="2">
    <source>
        <dbReference type="EMBL" id="NLF53204.1"/>
    </source>
</evidence>
<dbReference type="RefSeq" id="WP_068803657.1">
    <property type="nucleotide sequence ID" value="NZ_MBFM01000001.1"/>
</dbReference>
<name>A0A7X7R767_9RHOO</name>
<evidence type="ECO:0000313" key="3">
    <source>
        <dbReference type="Proteomes" id="UP000536534"/>
    </source>
</evidence>
<reference evidence="2 3" key="1">
    <citation type="journal article" date="2020" name="Biotechnol. Biofuels">
        <title>New insights from the biogas microbiome by comprehensive genome-resolved metagenomics of nearly 1600 species originating from multiple anaerobic digesters.</title>
        <authorList>
            <person name="Campanaro S."/>
            <person name="Treu L."/>
            <person name="Rodriguez-R L.M."/>
            <person name="Kovalovszki A."/>
            <person name="Ziels R.M."/>
            <person name="Maus I."/>
            <person name="Zhu X."/>
            <person name="Kougias P.G."/>
            <person name="Basile A."/>
            <person name="Luo G."/>
            <person name="Schluter A."/>
            <person name="Konstantinidis K.T."/>
            <person name="Angelidaki I."/>
        </authorList>
    </citation>
    <scope>NUCLEOTIDE SEQUENCE [LARGE SCALE GENOMIC DNA]</scope>
    <source>
        <strain evidence="2">AS06rmzACSIP_256</strain>
    </source>
</reference>
<sequence length="149" mass="15933">MRAARSLRIVCAFTLASLAGLAQAIEFRSVAAPAVLYDTPSDKGKRLRIAAPGTPVEVVVTLDKWIKVRDASGSITWIAHDALSAKRTLLVTADRAVVRTQPDEASPAVFEVVKNVVLEFAAPAADGWVQVRHAEGGTGYLRIGEVWGL</sequence>
<evidence type="ECO:0008006" key="4">
    <source>
        <dbReference type="Google" id="ProtNLM"/>
    </source>
</evidence>
<feature type="signal peptide" evidence="1">
    <location>
        <begin position="1"/>
        <end position="24"/>
    </location>
</feature>
<dbReference type="InterPro" id="IPR010466">
    <property type="entry name" value="DUF1058"/>
</dbReference>
<dbReference type="OrthoDB" id="5297720at2"/>
<proteinExistence type="predicted"/>
<dbReference type="AlphaFoldDB" id="A0A7X7R767"/>
<keyword evidence="1" id="KW-0732">Signal</keyword>
<accession>A0A7X7R767</accession>
<dbReference type="EMBL" id="JAAYYV010000056">
    <property type="protein sequence ID" value="NLF53204.1"/>
    <property type="molecule type" value="Genomic_DNA"/>
</dbReference>
<protein>
    <recommendedName>
        <fullName evidence="4">SH3b domain-containing protein</fullName>
    </recommendedName>
</protein>
<gene>
    <name evidence="2" type="ORF">GX576_02125</name>
</gene>
<organism evidence="2 3">
    <name type="scientific">Thauera phenolivorans</name>
    <dbReference type="NCBI Taxonomy" id="1792543"/>
    <lineage>
        <taxon>Bacteria</taxon>
        <taxon>Pseudomonadati</taxon>
        <taxon>Pseudomonadota</taxon>
        <taxon>Betaproteobacteria</taxon>
        <taxon>Rhodocyclales</taxon>
        <taxon>Zoogloeaceae</taxon>
        <taxon>Thauera</taxon>
    </lineage>
</organism>
<evidence type="ECO:0000256" key="1">
    <source>
        <dbReference type="SAM" id="SignalP"/>
    </source>
</evidence>
<dbReference type="Proteomes" id="UP000536534">
    <property type="component" value="Unassembled WGS sequence"/>
</dbReference>